<reference evidence="2 3" key="1">
    <citation type="submission" date="2019-01" db="EMBL/GenBank/DDBJ databases">
        <title>Draft genome sequences of the type strain Streptomyces sioyaensis DSM 40032 and its novel strain, TM32, a thermotolerant antibiotics-producing actinobacterium.</title>
        <authorList>
            <person name="Nakaew N."/>
            <person name="Lumyong S."/>
            <person name="Sloan W.T."/>
            <person name="Sungthong R."/>
        </authorList>
    </citation>
    <scope>NUCLEOTIDE SEQUENCE [LARGE SCALE GENOMIC DNA]</scope>
    <source>
        <strain evidence="2 3">DSM 40032</strain>
    </source>
</reference>
<feature type="transmembrane region" description="Helical" evidence="1">
    <location>
        <begin position="12"/>
        <end position="32"/>
    </location>
</feature>
<name>A0A4Q1R796_9ACTN</name>
<keyword evidence="1" id="KW-0472">Membrane</keyword>
<comment type="caution">
    <text evidence="2">The sequence shown here is derived from an EMBL/GenBank/DDBJ whole genome shotgun (WGS) entry which is preliminary data.</text>
</comment>
<dbReference type="Proteomes" id="UP000289482">
    <property type="component" value="Unassembled WGS sequence"/>
</dbReference>
<dbReference type="EMBL" id="SDIF01000012">
    <property type="protein sequence ID" value="RXS69194.1"/>
    <property type="molecule type" value="Genomic_DNA"/>
</dbReference>
<evidence type="ECO:0000256" key="1">
    <source>
        <dbReference type="SAM" id="Phobius"/>
    </source>
</evidence>
<evidence type="ECO:0000313" key="3">
    <source>
        <dbReference type="Proteomes" id="UP000289482"/>
    </source>
</evidence>
<gene>
    <name evidence="2" type="ORF">EST54_06675</name>
</gene>
<feature type="transmembrane region" description="Helical" evidence="1">
    <location>
        <begin position="143"/>
        <end position="161"/>
    </location>
</feature>
<keyword evidence="1" id="KW-1133">Transmembrane helix</keyword>
<feature type="transmembrane region" description="Helical" evidence="1">
    <location>
        <begin position="44"/>
        <end position="64"/>
    </location>
</feature>
<proteinExistence type="predicted"/>
<sequence>MQQPGRRAQPLQRLLFGGVYGSVLASALAGALGHEGSDPGYDAAWVALSAVASAAAHGYAHSIAHMTEDDTRVALSAVRSMFTEWPLVLAVLPTVAALLGASAGWWSENGAVEVALAINMVALFGWGVWAARVARRGWWASMRVGGVDVLIGLFIVIANVVSK</sequence>
<accession>A0A4Q1R796</accession>
<evidence type="ECO:0000313" key="2">
    <source>
        <dbReference type="EMBL" id="RXS69194.1"/>
    </source>
</evidence>
<keyword evidence="3" id="KW-1185">Reference proteome</keyword>
<dbReference type="AlphaFoldDB" id="A0A4Q1R796"/>
<feature type="transmembrane region" description="Helical" evidence="1">
    <location>
        <begin position="112"/>
        <end position="131"/>
    </location>
</feature>
<keyword evidence="1" id="KW-0812">Transmembrane</keyword>
<organism evidence="2 3">
    <name type="scientific">Streptomyces sioyaensis</name>
    <dbReference type="NCBI Taxonomy" id="67364"/>
    <lineage>
        <taxon>Bacteria</taxon>
        <taxon>Bacillati</taxon>
        <taxon>Actinomycetota</taxon>
        <taxon>Actinomycetes</taxon>
        <taxon>Kitasatosporales</taxon>
        <taxon>Streptomycetaceae</taxon>
        <taxon>Streptomyces</taxon>
    </lineage>
</organism>
<feature type="transmembrane region" description="Helical" evidence="1">
    <location>
        <begin position="85"/>
        <end position="106"/>
    </location>
</feature>
<protein>
    <submittedName>
        <fullName evidence="2">Uncharacterized protein</fullName>
    </submittedName>
</protein>